<dbReference type="AlphaFoldDB" id="A0A165GL78"/>
<gene>
    <name evidence="2" type="ORF">EXIGLDRAFT_720119</name>
</gene>
<keyword evidence="3" id="KW-1185">Reference proteome</keyword>
<dbReference type="EMBL" id="KV426043">
    <property type="protein sequence ID" value="KZV90685.1"/>
    <property type="molecule type" value="Genomic_DNA"/>
</dbReference>
<dbReference type="Proteomes" id="UP000077266">
    <property type="component" value="Unassembled WGS sequence"/>
</dbReference>
<sequence>MTVVTYSCTVRHRRRRGSSSHGASHTTPRHAPKRFTAASRPTRPTLRASNLIIARPRTRRSERRSATPCAVARSSTLGVDVAPARR</sequence>
<evidence type="ECO:0000313" key="3">
    <source>
        <dbReference type="Proteomes" id="UP000077266"/>
    </source>
</evidence>
<evidence type="ECO:0000313" key="2">
    <source>
        <dbReference type="EMBL" id="KZV90685.1"/>
    </source>
</evidence>
<name>A0A165GL78_EXIGL</name>
<organism evidence="2 3">
    <name type="scientific">Exidia glandulosa HHB12029</name>
    <dbReference type="NCBI Taxonomy" id="1314781"/>
    <lineage>
        <taxon>Eukaryota</taxon>
        <taxon>Fungi</taxon>
        <taxon>Dikarya</taxon>
        <taxon>Basidiomycota</taxon>
        <taxon>Agaricomycotina</taxon>
        <taxon>Agaricomycetes</taxon>
        <taxon>Auriculariales</taxon>
        <taxon>Exidiaceae</taxon>
        <taxon>Exidia</taxon>
    </lineage>
</organism>
<protein>
    <submittedName>
        <fullName evidence="2">Uncharacterized protein</fullName>
    </submittedName>
</protein>
<dbReference type="InParanoid" id="A0A165GL78"/>
<feature type="region of interest" description="Disordered" evidence="1">
    <location>
        <begin position="1"/>
        <end position="86"/>
    </location>
</feature>
<reference evidence="2 3" key="1">
    <citation type="journal article" date="2016" name="Mol. Biol. Evol.">
        <title>Comparative Genomics of Early-Diverging Mushroom-Forming Fungi Provides Insights into the Origins of Lignocellulose Decay Capabilities.</title>
        <authorList>
            <person name="Nagy L.G."/>
            <person name="Riley R."/>
            <person name="Tritt A."/>
            <person name="Adam C."/>
            <person name="Daum C."/>
            <person name="Floudas D."/>
            <person name="Sun H."/>
            <person name="Yadav J.S."/>
            <person name="Pangilinan J."/>
            <person name="Larsson K.H."/>
            <person name="Matsuura K."/>
            <person name="Barry K."/>
            <person name="Labutti K."/>
            <person name="Kuo R."/>
            <person name="Ohm R.A."/>
            <person name="Bhattacharya S.S."/>
            <person name="Shirouzu T."/>
            <person name="Yoshinaga Y."/>
            <person name="Martin F.M."/>
            <person name="Grigoriev I.V."/>
            <person name="Hibbett D.S."/>
        </authorList>
    </citation>
    <scope>NUCLEOTIDE SEQUENCE [LARGE SCALE GENOMIC DNA]</scope>
    <source>
        <strain evidence="2 3">HHB12029</strain>
    </source>
</reference>
<accession>A0A165GL78</accession>
<evidence type="ECO:0000256" key="1">
    <source>
        <dbReference type="SAM" id="MobiDB-lite"/>
    </source>
</evidence>
<proteinExistence type="predicted"/>